<evidence type="ECO:0000256" key="6">
    <source>
        <dbReference type="SAM" id="Phobius"/>
    </source>
</evidence>
<dbReference type="InterPro" id="IPR000595">
    <property type="entry name" value="cNMP-bd_dom"/>
</dbReference>
<comment type="subcellular location">
    <subcellularLocation>
        <location evidence="1">Membrane</location>
    </subcellularLocation>
</comment>
<dbReference type="GO" id="GO:0016020">
    <property type="term" value="C:membrane"/>
    <property type="evidence" value="ECO:0007669"/>
    <property type="project" value="UniProtKB-SubCell"/>
</dbReference>
<feature type="transmembrane region" description="Helical" evidence="6">
    <location>
        <begin position="52"/>
        <end position="72"/>
    </location>
</feature>
<dbReference type="CDD" id="cd00038">
    <property type="entry name" value="CAP_ED"/>
    <property type="match status" value="1"/>
</dbReference>
<evidence type="ECO:0000256" key="2">
    <source>
        <dbReference type="ARBA" id="ARBA00022692"/>
    </source>
</evidence>
<keyword evidence="4 6" id="KW-0472">Membrane</keyword>
<keyword evidence="3 6" id="KW-1133">Transmembrane helix</keyword>
<dbReference type="Pfam" id="PF00027">
    <property type="entry name" value="cNMP_binding"/>
    <property type="match status" value="1"/>
</dbReference>
<gene>
    <name evidence="8" type="ORF">SNEC2469_LOCUS22044</name>
</gene>
<proteinExistence type="predicted"/>
<feature type="transmembrane region" description="Helical" evidence="6">
    <location>
        <begin position="346"/>
        <end position="367"/>
    </location>
</feature>
<dbReference type="Pfam" id="PF04116">
    <property type="entry name" value="FA_hydroxylase"/>
    <property type="match status" value="1"/>
</dbReference>
<evidence type="ECO:0000256" key="3">
    <source>
        <dbReference type="ARBA" id="ARBA00022989"/>
    </source>
</evidence>
<dbReference type="InterPro" id="IPR014710">
    <property type="entry name" value="RmlC-like_jellyroll"/>
</dbReference>
<dbReference type="InterPro" id="IPR050307">
    <property type="entry name" value="Sterol_Desaturase_Related"/>
</dbReference>
<sequence>MLDWTRLGGLPGGKIFGGVESWVDTSKAAGCTSQVEQLGLENTIRQIVTLKYFFYSPNLVWFILAFVIYAVAPYDIPAARTWSWSWILPRLFLNFAVAFAYYGFFYFGLYISHWSSRKFSPEKFPTAGNMAHNLYYWSLGVLQWTLLEALMLRLWAIGKVPYATAGEVFSSPALLSLNVFWVMVMPLWRDLHFYIAHRFIHIRAIYKYVHSLHHRNADPEPFSGLTMHPIEHLYYYSNAFFPALYLSGLSPFVFYWCFFHLAIAPAAGHSGWEDHFQSDQYHYCHHAKFECNYGSPMSGFIDQWCGTFREKLGESKEYKGQYRDENNNINTKTWAAESYLGMPKDVYHGTYTLFWAAMAPLIAWATAHPAHQAVSQLTGFVVAFGPVLLALALCHLSGDKLSWRWPFQKERVIGQFGLFLTLGFVAVLLPTYHAVSWSDFSGRSAFETPRDGIQGQHAIDAEDARTHEMDKPVAASVPQTQCCDVWNDSFATIKTNAAAAAQARQNPVLADSRLDDAETESILNTVKVFCPVKLAPIRRSSFFSPATLQFFKFDKGTSIIQEGRLGTTFFVTQTGSMEVSVKGITCNTIGAGCAFGGLALLYNCPRTATVKATADSEAETLKFLDSMSIFEGLTKKQKTCVAEATFSEVFEDKAANEATDDQCLLARPPTRTDTLEEETDTLEEELEEEEDLHYQGGASSDYMKRWEGKWEKQEPLHRLSHFVALAVRAARDPSSMKLIPTLLSHFWSWRSGDPKEGLVATTFQWTQRNVPIGGVAVNISSHMTAVKTWLEKYLDYEAPFYKIKEARAEAETALRDIKEHPEISERALSIANYLLAATSLMVMWREEYNLLEKKTVRVNMEGAYTEIRETLKDLVDVFWIYRWGFVLMRVYPDRLIWFDQFLKVKRKYSVNHKYSSKFQHVLTQVLKREIFVNELAPMLKSFTTLHRLIPGREEEPPESEPFFPEKIYLGPYSGFMMGTKASMKDQENVERFLYPSETETSGGSIWMAGGRTG</sequence>
<dbReference type="EMBL" id="CAJNJA010039642">
    <property type="protein sequence ID" value="CAE7758490.1"/>
    <property type="molecule type" value="Genomic_DNA"/>
</dbReference>
<dbReference type="PROSITE" id="PS50042">
    <property type="entry name" value="CNMP_BINDING_3"/>
    <property type="match status" value="1"/>
</dbReference>
<feature type="transmembrane region" description="Helical" evidence="6">
    <location>
        <begin position="168"/>
        <end position="188"/>
    </location>
</feature>
<dbReference type="AlphaFoldDB" id="A0A812XSJ7"/>
<organism evidence="8 9">
    <name type="scientific">Symbiodinium necroappetens</name>
    <dbReference type="NCBI Taxonomy" id="1628268"/>
    <lineage>
        <taxon>Eukaryota</taxon>
        <taxon>Sar</taxon>
        <taxon>Alveolata</taxon>
        <taxon>Dinophyceae</taxon>
        <taxon>Suessiales</taxon>
        <taxon>Symbiodiniaceae</taxon>
        <taxon>Symbiodinium</taxon>
    </lineage>
</organism>
<dbReference type="InterPro" id="IPR018490">
    <property type="entry name" value="cNMP-bd_dom_sf"/>
</dbReference>
<dbReference type="SUPFAM" id="SSF51206">
    <property type="entry name" value="cAMP-binding domain-like"/>
    <property type="match status" value="1"/>
</dbReference>
<protein>
    <recommendedName>
        <fullName evidence="7">Cyclic nucleotide-binding domain-containing protein</fullName>
    </recommendedName>
</protein>
<feature type="transmembrane region" description="Helical" evidence="6">
    <location>
        <begin position="373"/>
        <end position="396"/>
    </location>
</feature>
<feature type="transmembrane region" description="Helical" evidence="6">
    <location>
        <begin position="92"/>
        <end position="113"/>
    </location>
</feature>
<feature type="region of interest" description="Disordered" evidence="5">
    <location>
        <begin position="669"/>
        <end position="694"/>
    </location>
</feature>
<comment type="caution">
    <text evidence="8">The sequence shown here is derived from an EMBL/GenBank/DDBJ whole genome shotgun (WGS) entry which is preliminary data.</text>
</comment>
<feature type="compositionally biased region" description="Acidic residues" evidence="5">
    <location>
        <begin position="675"/>
        <end position="691"/>
    </location>
</feature>
<evidence type="ECO:0000259" key="7">
    <source>
        <dbReference type="PROSITE" id="PS50042"/>
    </source>
</evidence>
<evidence type="ECO:0000256" key="1">
    <source>
        <dbReference type="ARBA" id="ARBA00004370"/>
    </source>
</evidence>
<dbReference type="GO" id="GO:0005506">
    <property type="term" value="F:iron ion binding"/>
    <property type="evidence" value="ECO:0007669"/>
    <property type="project" value="InterPro"/>
</dbReference>
<evidence type="ECO:0000313" key="8">
    <source>
        <dbReference type="EMBL" id="CAE7758490.1"/>
    </source>
</evidence>
<feature type="non-terminal residue" evidence="8">
    <location>
        <position position="1013"/>
    </location>
</feature>
<keyword evidence="2 6" id="KW-0812">Transmembrane</keyword>
<feature type="transmembrane region" description="Helical" evidence="6">
    <location>
        <begin position="416"/>
        <end position="435"/>
    </location>
</feature>
<dbReference type="Proteomes" id="UP000601435">
    <property type="component" value="Unassembled WGS sequence"/>
</dbReference>
<evidence type="ECO:0000313" key="9">
    <source>
        <dbReference type="Proteomes" id="UP000601435"/>
    </source>
</evidence>
<feature type="domain" description="Cyclic nucleotide-binding" evidence="7">
    <location>
        <begin position="553"/>
        <end position="617"/>
    </location>
</feature>
<dbReference type="OrthoDB" id="413990at2759"/>
<evidence type="ECO:0000256" key="5">
    <source>
        <dbReference type="SAM" id="MobiDB-lite"/>
    </source>
</evidence>
<dbReference type="Gene3D" id="2.60.120.10">
    <property type="entry name" value="Jelly Rolls"/>
    <property type="match status" value="1"/>
</dbReference>
<dbReference type="PANTHER" id="PTHR11863">
    <property type="entry name" value="STEROL DESATURASE"/>
    <property type="match status" value="1"/>
</dbReference>
<name>A0A812XSJ7_9DINO</name>
<feature type="transmembrane region" description="Helical" evidence="6">
    <location>
        <begin position="134"/>
        <end position="156"/>
    </location>
</feature>
<reference evidence="8" key="1">
    <citation type="submission" date="2021-02" db="EMBL/GenBank/DDBJ databases">
        <authorList>
            <person name="Dougan E. K."/>
            <person name="Rhodes N."/>
            <person name="Thang M."/>
            <person name="Chan C."/>
        </authorList>
    </citation>
    <scope>NUCLEOTIDE SEQUENCE</scope>
</reference>
<keyword evidence="9" id="KW-1185">Reference proteome</keyword>
<dbReference type="InterPro" id="IPR006694">
    <property type="entry name" value="Fatty_acid_hydroxylase"/>
</dbReference>
<dbReference type="GO" id="GO:0008610">
    <property type="term" value="P:lipid biosynthetic process"/>
    <property type="evidence" value="ECO:0007669"/>
    <property type="project" value="InterPro"/>
</dbReference>
<evidence type="ECO:0000256" key="4">
    <source>
        <dbReference type="ARBA" id="ARBA00023136"/>
    </source>
</evidence>
<accession>A0A812XSJ7</accession>
<dbReference type="GO" id="GO:0016491">
    <property type="term" value="F:oxidoreductase activity"/>
    <property type="evidence" value="ECO:0007669"/>
    <property type="project" value="InterPro"/>
</dbReference>